<dbReference type="AlphaFoldDB" id="A0A6C0B6D4"/>
<reference evidence="1" key="1">
    <citation type="journal article" date="2020" name="Nature">
        <title>Giant virus diversity and host interactions through global metagenomics.</title>
        <authorList>
            <person name="Schulz F."/>
            <person name="Roux S."/>
            <person name="Paez-Espino D."/>
            <person name="Jungbluth S."/>
            <person name="Walsh D.A."/>
            <person name="Denef V.J."/>
            <person name="McMahon K.D."/>
            <person name="Konstantinidis K.T."/>
            <person name="Eloe-Fadrosh E.A."/>
            <person name="Kyrpides N.C."/>
            <person name="Woyke T."/>
        </authorList>
    </citation>
    <scope>NUCLEOTIDE SEQUENCE</scope>
    <source>
        <strain evidence="1">GVMAG-M-3300009684-20</strain>
    </source>
</reference>
<sequence length="281" mass="30866">MTRTLKRTIPPFMSFGYHTLEEFDHATTMAGGLVRRKGCAIGGAIYEDLVYNTIKSSALPLVELLPKGNASDNTSVDLPLRYIGQSLPVETKKKGAQMGGTSAYYSRDTSSFTGLAKNVDDADLILLAARAKIPALNAYIDAARELEPTSTITGMPITLDKSTYIELGQRKLQAQAAAEVVYPISFLRDFYNQKGIYYIQIEDSGFFSLGGNPFNFPIPELEASFKLEFRIGPAGGGGRARRSAGYRIQGRLHNLNKSPYSLDNAENCSHLFSRDWTTTPI</sequence>
<organism evidence="1">
    <name type="scientific">viral metagenome</name>
    <dbReference type="NCBI Taxonomy" id="1070528"/>
    <lineage>
        <taxon>unclassified sequences</taxon>
        <taxon>metagenomes</taxon>
        <taxon>organismal metagenomes</taxon>
    </lineage>
</organism>
<evidence type="ECO:0008006" key="2">
    <source>
        <dbReference type="Google" id="ProtNLM"/>
    </source>
</evidence>
<evidence type="ECO:0000313" key="1">
    <source>
        <dbReference type="EMBL" id="QHS87088.1"/>
    </source>
</evidence>
<protein>
    <recommendedName>
        <fullName evidence="2">Major capsid protein</fullName>
    </recommendedName>
</protein>
<name>A0A6C0B6D4_9ZZZZ</name>
<dbReference type="EMBL" id="MN739078">
    <property type="protein sequence ID" value="QHS87088.1"/>
    <property type="molecule type" value="Genomic_DNA"/>
</dbReference>
<accession>A0A6C0B6D4</accession>
<proteinExistence type="predicted"/>